<dbReference type="GeneID" id="25914923"/>
<evidence type="ECO:0000313" key="2">
    <source>
        <dbReference type="Proteomes" id="UP000054560"/>
    </source>
</evidence>
<protein>
    <submittedName>
        <fullName evidence="1">Uncharacterized protein</fullName>
    </submittedName>
</protein>
<dbReference type="Proteomes" id="UP000054560">
    <property type="component" value="Unassembled WGS sequence"/>
</dbReference>
<dbReference type="EMBL" id="KQ246198">
    <property type="protein sequence ID" value="KNC73018.1"/>
    <property type="molecule type" value="Genomic_DNA"/>
</dbReference>
<keyword evidence="2" id="KW-1185">Reference proteome</keyword>
<proteinExistence type="predicted"/>
<dbReference type="RefSeq" id="XP_014146920.1">
    <property type="nucleotide sequence ID" value="XM_014291445.1"/>
</dbReference>
<gene>
    <name evidence="1" type="ORF">SARC_14419</name>
</gene>
<reference evidence="1 2" key="1">
    <citation type="submission" date="2011-02" db="EMBL/GenBank/DDBJ databases">
        <title>The Genome Sequence of Sphaeroforma arctica JP610.</title>
        <authorList>
            <consortium name="The Broad Institute Genome Sequencing Platform"/>
            <person name="Russ C."/>
            <person name="Cuomo C."/>
            <person name="Young S.K."/>
            <person name="Zeng Q."/>
            <person name="Gargeya S."/>
            <person name="Alvarado L."/>
            <person name="Berlin A."/>
            <person name="Chapman S.B."/>
            <person name="Chen Z."/>
            <person name="Freedman E."/>
            <person name="Gellesch M."/>
            <person name="Goldberg J."/>
            <person name="Griggs A."/>
            <person name="Gujja S."/>
            <person name="Heilman E."/>
            <person name="Heiman D."/>
            <person name="Howarth C."/>
            <person name="Mehta T."/>
            <person name="Neiman D."/>
            <person name="Pearson M."/>
            <person name="Roberts A."/>
            <person name="Saif S."/>
            <person name="Shea T."/>
            <person name="Shenoy N."/>
            <person name="Sisk P."/>
            <person name="Stolte C."/>
            <person name="Sykes S."/>
            <person name="White J."/>
            <person name="Yandava C."/>
            <person name="Burger G."/>
            <person name="Gray M.W."/>
            <person name="Holland P.W.H."/>
            <person name="King N."/>
            <person name="Lang F.B.F."/>
            <person name="Roger A.J."/>
            <person name="Ruiz-Trillo I."/>
            <person name="Haas B."/>
            <person name="Nusbaum C."/>
            <person name="Birren B."/>
        </authorList>
    </citation>
    <scope>NUCLEOTIDE SEQUENCE [LARGE SCALE GENOMIC DNA]</scope>
    <source>
        <strain evidence="1 2">JP610</strain>
    </source>
</reference>
<feature type="non-terminal residue" evidence="1">
    <location>
        <position position="1"/>
    </location>
</feature>
<dbReference type="AlphaFoldDB" id="A0A0L0FA74"/>
<evidence type="ECO:0000313" key="1">
    <source>
        <dbReference type="EMBL" id="KNC73018.1"/>
    </source>
</evidence>
<sequence length="112" mass="12388">LDSFSIACDPNASREQNECSVEFCFGLGQLEVSAVNLYTGQQAQVELAMPNQCSYRADLSVTGVREKCVRPTRALGSKPGWTRSCYYNHWIEDDDGDTFTLKRPGQVTTVTG</sequence>
<accession>A0A0L0FA74</accession>
<organism evidence="1 2">
    <name type="scientific">Sphaeroforma arctica JP610</name>
    <dbReference type="NCBI Taxonomy" id="667725"/>
    <lineage>
        <taxon>Eukaryota</taxon>
        <taxon>Ichthyosporea</taxon>
        <taxon>Ichthyophonida</taxon>
        <taxon>Sphaeroforma</taxon>
    </lineage>
</organism>
<name>A0A0L0FA74_9EUKA</name>